<keyword evidence="10" id="KW-0472">Membrane</keyword>
<dbReference type="SMART" id="SM00304">
    <property type="entry name" value="HAMP"/>
    <property type="match status" value="1"/>
</dbReference>
<comment type="subcellular location">
    <subcellularLocation>
        <location evidence="2">Cell membrane</location>
    </subcellularLocation>
</comment>
<dbReference type="PANTHER" id="PTHR45436:SF5">
    <property type="entry name" value="SENSOR HISTIDINE KINASE TRCS"/>
    <property type="match status" value="1"/>
</dbReference>
<evidence type="ECO:0000256" key="2">
    <source>
        <dbReference type="ARBA" id="ARBA00004236"/>
    </source>
</evidence>
<protein>
    <recommendedName>
        <fullName evidence="3">histidine kinase</fullName>
        <ecNumber evidence="3">2.7.13.3</ecNumber>
    </recommendedName>
</protein>
<gene>
    <name evidence="13" type="ORF">DDE84_06595</name>
</gene>
<evidence type="ECO:0000256" key="6">
    <source>
        <dbReference type="ARBA" id="ARBA00022692"/>
    </source>
</evidence>
<name>A0A5N6S0X6_9BIFI</name>
<dbReference type="Gene3D" id="3.30.565.10">
    <property type="entry name" value="Histidine kinase-like ATPase, C-terminal domain"/>
    <property type="match status" value="1"/>
</dbReference>
<dbReference type="Gene3D" id="1.10.287.130">
    <property type="match status" value="1"/>
</dbReference>
<dbReference type="PANTHER" id="PTHR45436">
    <property type="entry name" value="SENSOR HISTIDINE KINASE YKOH"/>
    <property type="match status" value="1"/>
</dbReference>
<organism evidence="13 14">
    <name type="scientific">Bifidobacterium tibiigranuli</name>
    <dbReference type="NCBI Taxonomy" id="2172043"/>
    <lineage>
        <taxon>Bacteria</taxon>
        <taxon>Bacillati</taxon>
        <taxon>Actinomycetota</taxon>
        <taxon>Actinomycetes</taxon>
        <taxon>Bifidobacteriales</taxon>
        <taxon>Bifidobacteriaceae</taxon>
        <taxon>Bifidobacterium</taxon>
    </lineage>
</organism>
<evidence type="ECO:0000256" key="10">
    <source>
        <dbReference type="SAM" id="Phobius"/>
    </source>
</evidence>
<dbReference type="PROSITE" id="PS50885">
    <property type="entry name" value="HAMP"/>
    <property type="match status" value="1"/>
</dbReference>
<evidence type="ECO:0000313" key="14">
    <source>
        <dbReference type="Proteomes" id="UP000325415"/>
    </source>
</evidence>
<dbReference type="InterPro" id="IPR003660">
    <property type="entry name" value="HAMP_dom"/>
</dbReference>
<comment type="catalytic activity">
    <reaction evidence="1">
        <text>ATP + protein L-histidine = ADP + protein N-phospho-L-histidine.</text>
        <dbReference type="EC" id="2.7.13.3"/>
    </reaction>
</comment>
<keyword evidence="6 10" id="KW-0812">Transmembrane</keyword>
<evidence type="ECO:0000259" key="11">
    <source>
        <dbReference type="PROSITE" id="PS50109"/>
    </source>
</evidence>
<evidence type="ECO:0000256" key="7">
    <source>
        <dbReference type="ARBA" id="ARBA00022777"/>
    </source>
</evidence>
<dbReference type="PROSITE" id="PS50109">
    <property type="entry name" value="HIS_KIN"/>
    <property type="match status" value="1"/>
</dbReference>
<feature type="transmembrane region" description="Helical" evidence="10">
    <location>
        <begin position="20"/>
        <end position="40"/>
    </location>
</feature>
<keyword evidence="8 10" id="KW-1133">Transmembrane helix</keyword>
<dbReference type="RefSeq" id="WP_152580916.1">
    <property type="nucleotide sequence ID" value="NZ_JALCCS010000001.1"/>
</dbReference>
<evidence type="ECO:0000256" key="4">
    <source>
        <dbReference type="ARBA" id="ARBA00022553"/>
    </source>
</evidence>
<feature type="domain" description="HAMP" evidence="12">
    <location>
        <begin position="148"/>
        <end position="201"/>
    </location>
</feature>
<reference evidence="13 14" key="1">
    <citation type="submission" date="2018-04" db="EMBL/GenBank/DDBJ databases">
        <authorList>
            <person name="Eckel V.P."/>
            <person name="Vogel R.F."/>
        </authorList>
    </citation>
    <scope>NUCLEOTIDE SEQUENCE [LARGE SCALE GENOMIC DNA]</scope>
    <source>
        <strain evidence="14">TMW 2.1764</strain>
    </source>
</reference>
<dbReference type="InterPro" id="IPR036097">
    <property type="entry name" value="HisK_dim/P_sf"/>
</dbReference>
<accession>A0A5N6S0X6</accession>
<feature type="domain" description="Histidine kinase" evidence="11">
    <location>
        <begin position="209"/>
        <end position="432"/>
    </location>
</feature>
<dbReference type="SMART" id="SM00388">
    <property type="entry name" value="HisKA"/>
    <property type="match status" value="1"/>
</dbReference>
<evidence type="ECO:0000259" key="12">
    <source>
        <dbReference type="PROSITE" id="PS50885"/>
    </source>
</evidence>
<dbReference type="Gene3D" id="6.10.340.10">
    <property type="match status" value="1"/>
</dbReference>
<dbReference type="InterPro" id="IPR003594">
    <property type="entry name" value="HATPase_dom"/>
</dbReference>
<dbReference type="InterPro" id="IPR036890">
    <property type="entry name" value="HATPase_C_sf"/>
</dbReference>
<dbReference type="InterPro" id="IPR005467">
    <property type="entry name" value="His_kinase_dom"/>
</dbReference>
<dbReference type="GO" id="GO:0000155">
    <property type="term" value="F:phosphorelay sensor kinase activity"/>
    <property type="evidence" value="ECO:0007669"/>
    <property type="project" value="InterPro"/>
</dbReference>
<dbReference type="EC" id="2.7.13.3" evidence="3"/>
<dbReference type="InterPro" id="IPR050428">
    <property type="entry name" value="TCS_sensor_his_kinase"/>
</dbReference>
<dbReference type="OrthoDB" id="9786919at2"/>
<keyword evidence="4" id="KW-0597">Phosphoprotein</keyword>
<dbReference type="SMART" id="SM00387">
    <property type="entry name" value="HATPase_c"/>
    <property type="match status" value="1"/>
</dbReference>
<keyword evidence="14" id="KW-1185">Reference proteome</keyword>
<dbReference type="AlphaFoldDB" id="A0A5N6S0X6"/>
<evidence type="ECO:0000256" key="9">
    <source>
        <dbReference type="ARBA" id="ARBA00023012"/>
    </source>
</evidence>
<evidence type="ECO:0000256" key="8">
    <source>
        <dbReference type="ARBA" id="ARBA00022989"/>
    </source>
</evidence>
<feature type="transmembrane region" description="Helical" evidence="10">
    <location>
        <begin position="123"/>
        <end position="144"/>
    </location>
</feature>
<evidence type="ECO:0000256" key="5">
    <source>
        <dbReference type="ARBA" id="ARBA00022679"/>
    </source>
</evidence>
<dbReference type="Proteomes" id="UP000325415">
    <property type="component" value="Unassembled WGS sequence"/>
</dbReference>
<evidence type="ECO:0000256" key="1">
    <source>
        <dbReference type="ARBA" id="ARBA00000085"/>
    </source>
</evidence>
<dbReference type="GO" id="GO:0005886">
    <property type="term" value="C:plasma membrane"/>
    <property type="evidence" value="ECO:0007669"/>
    <property type="project" value="UniProtKB-SubCell"/>
</dbReference>
<dbReference type="Pfam" id="PF00512">
    <property type="entry name" value="HisKA"/>
    <property type="match status" value="1"/>
</dbReference>
<keyword evidence="9" id="KW-0902">Two-component regulatory system</keyword>
<evidence type="ECO:0000313" key="13">
    <source>
        <dbReference type="EMBL" id="KAE8128055.1"/>
    </source>
</evidence>
<keyword evidence="7 13" id="KW-0418">Kinase</keyword>
<dbReference type="CDD" id="cd00082">
    <property type="entry name" value="HisKA"/>
    <property type="match status" value="1"/>
</dbReference>
<dbReference type="SUPFAM" id="SSF47384">
    <property type="entry name" value="Homodimeric domain of signal transducing histidine kinase"/>
    <property type="match status" value="1"/>
</dbReference>
<proteinExistence type="predicted"/>
<dbReference type="SUPFAM" id="SSF55874">
    <property type="entry name" value="ATPase domain of HSP90 chaperone/DNA topoisomerase II/histidine kinase"/>
    <property type="match status" value="1"/>
</dbReference>
<evidence type="ECO:0000256" key="3">
    <source>
        <dbReference type="ARBA" id="ARBA00012438"/>
    </source>
</evidence>
<sequence length="432" mass="46215">MSATGKHSSRRTRKPASFRIRLALGVGVAFLAMLIAIILVQNLALDWAFQHQADTMSAGTQTRADDLAASGEGTQGVQPRQRSESCVGASCVDGAAPSAGSVPDAPAVTTGMITTVRDGVVQWMRYGSIIIFAVFALLAVLVIWRLSARLSARLDSISRQAQQLDPEHPSARIALSNPDAETQGLADTLNDMLDRIEQANDRQRSFIRNAGHELKTPTTTIGASLEALMAQGRFPQDVRPTIQHAIDANRKSAELIASLLELSHIQSEPGARLQPVDLAALTQNVISEHVVAITASHLQIDQTGLDIGQKAADGAHGCVVQADPRYLRIALDNLLRNAIVHNIDQGTITCIMRVDDGGTSFAIANTTAPCTEGKDTDDLLQPFHRGDATRLSGRPGHGLGLSIVQSCAQAMKARLSIARPETGRFEATLRFP</sequence>
<keyword evidence="5" id="KW-0808">Transferase</keyword>
<dbReference type="EMBL" id="QDAG01000006">
    <property type="protein sequence ID" value="KAE8128055.1"/>
    <property type="molecule type" value="Genomic_DNA"/>
</dbReference>
<dbReference type="Pfam" id="PF02518">
    <property type="entry name" value="HATPase_c"/>
    <property type="match status" value="1"/>
</dbReference>
<comment type="caution">
    <text evidence="13">The sequence shown here is derived from an EMBL/GenBank/DDBJ whole genome shotgun (WGS) entry which is preliminary data.</text>
</comment>
<dbReference type="GeneID" id="78127349"/>
<dbReference type="InterPro" id="IPR003661">
    <property type="entry name" value="HisK_dim/P_dom"/>
</dbReference>